<name>A0ABD5UNY2_9EURY</name>
<sequence>MGTKSIQVSETFHAYVKAHKREGETMGEALVRLTGGPEPEAVASLVSEETAEAMEEAITKRNQRKTTSRERVVEQFEKSDDS</sequence>
<accession>A0ABD5UNY2</accession>
<proteinExistence type="predicted"/>
<gene>
    <name evidence="2" type="ORF">ACFQEY_13245</name>
</gene>
<organism evidence="2 3">
    <name type="scientific">Halorubrum trueperi</name>
    <dbReference type="NCBI Taxonomy" id="2004704"/>
    <lineage>
        <taxon>Archaea</taxon>
        <taxon>Methanobacteriati</taxon>
        <taxon>Methanobacteriota</taxon>
        <taxon>Stenosarchaea group</taxon>
        <taxon>Halobacteria</taxon>
        <taxon>Halobacteriales</taxon>
        <taxon>Haloferacaceae</taxon>
        <taxon>Halorubrum</taxon>
    </lineage>
</organism>
<feature type="compositionally biased region" description="Basic and acidic residues" evidence="1">
    <location>
        <begin position="67"/>
        <end position="82"/>
    </location>
</feature>
<evidence type="ECO:0008006" key="4">
    <source>
        <dbReference type="Google" id="ProtNLM"/>
    </source>
</evidence>
<dbReference type="EMBL" id="JBHSXI010000014">
    <property type="protein sequence ID" value="MFC6889971.1"/>
    <property type="molecule type" value="Genomic_DNA"/>
</dbReference>
<comment type="caution">
    <text evidence="2">The sequence shown here is derived from an EMBL/GenBank/DDBJ whole genome shotgun (WGS) entry which is preliminary data.</text>
</comment>
<protein>
    <recommendedName>
        <fullName evidence="4">Antitoxin</fullName>
    </recommendedName>
</protein>
<keyword evidence="3" id="KW-1185">Reference proteome</keyword>
<evidence type="ECO:0000313" key="3">
    <source>
        <dbReference type="Proteomes" id="UP001596333"/>
    </source>
</evidence>
<evidence type="ECO:0000256" key="1">
    <source>
        <dbReference type="SAM" id="MobiDB-lite"/>
    </source>
</evidence>
<evidence type="ECO:0000313" key="2">
    <source>
        <dbReference type="EMBL" id="MFC6889971.1"/>
    </source>
</evidence>
<feature type="region of interest" description="Disordered" evidence="1">
    <location>
        <begin position="50"/>
        <end position="82"/>
    </location>
</feature>
<dbReference type="AlphaFoldDB" id="A0ABD5UNY2"/>
<reference evidence="2 3" key="1">
    <citation type="journal article" date="2019" name="Int. J. Syst. Evol. Microbiol.">
        <title>The Global Catalogue of Microorganisms (GCM) 10K type strain sequencing project: providing services to taxonomists for standard genome sequencing and annotation.</title>
        <authorList>
            <consortium name="The Broad Institute Genomics Platform"/>
            <consortium name="The Broad Institute Genome Sequencing Center for Infectious Disease"/>
            <person name="Wu L."/>
            <person name="Ma J."/>
        </authorList>
    </citation>
    <scope>NUCLEOTIDE SEQUENCE [LARGE SCALE GENOMIC DNA]</scope>
    <source>
        <strain evidence="2 3">Y73</strain>
    </source>
</reference>
<dbReference type="Proteomes" id="UP001596333">
    <property type="component" value="Unassembled WGS sequence"/>
</dbReference>
<dbReference type="RefSeq" id="WP_379769339.1">
    <property type="nucleotide sequence ID" value="NZ_JBHSXI010000014.1"/>
</dbReference>